<feature type="region of interest" description="Disordered" evidence="7">
    <location>
        <begin position="61"/>
        <end position="114"/>
    </location>
</feature>
<keyword evidence="2 6" id="KW-0694">RNA-binding</keyword>
<comment type="function">
    <text evidence="6">A probable RNA chaperone. Forms a complex with KhpA which binds to cellular RNA and controls its expression. Plays a role in peptidoglycan (PG) homeostasis and cell length regulation.</text>
</comment>
<dbReference type="InterPro" id="IPR001374">
    <property type="entry name" value="R3H_dom"/>
</dbReference>
<dbReference type="CDD" id="cd02644">
    <property type="entry name" value="R3H_jag"/>
    <property type="match status" value="1"/>
</dbReference>
<evidence type="ECO:0000313" key="10">
    <source>
        <dbReference type="Proteomes" id="UP000886824"/>
    </source>
</evidence>
<dbReference type="EMBL" id="DXCX01000012">
    <property type="protein sequence ID" value="HIY72485.1"/>
    <property type="molecule type" value="Genomic_DNA"/>
</dbReference>
<evidence type="ECO:0000256" key="5">
    <source>
        <dbReference type="ARBA" id="ARBA00023316"/>
    </source>
</evidence>
<dbReference type="PANTHER" id="PTHR35800">
    <property type="entry name" value="PROTEIN JAG"/>
    <property type="match status" value="1"/>
</dbReference>
<dbReference type="GO" id="GO:0009252">
    <property type="term" value="P:peptidoglycan biosynthetic process"/>
    <property type="evidence" value="ECO:0007669"/>
    <property type="project" value="UniProtKB-UniRule"/>
</dbReference>
<reference evidence="9" key="2">
    <citation type="submission" date="2021-04" db="EMBL/GenBank/DDBJ databases">
        <authorList>
            <person name="Gilroy R."/>
        </authorList>
    </citation>
    <scope>NUCLEOTIDE SEQUENCE</scope>
    <source>
        <strain evidence="9">CHK33-7979</strain>
    </source>
</reference>
<accession>A0A9D1Z2L2</accession>
<dbReference type="CDD" id="cd02414">
    <property type="entry name" value="KH-II_Jag"/>
    <property type="match status" value="1"/>
</dbReference>
<dbReference type="GO" id="GO:0003723">
    <property type="term" value="F:RNA binding"/>
    <property type="evidence" value="ECO:0007669"/>
    <property type="project" value="UniProtKB-UniRule"/>
</dbReference>
<dbReference type="Pfam" id="PF14804">
    <property type="entry name" value="Jag_N"/>
    <property type="match status" value="1"/>
</dbReference>
<dbReference type="SMART" id="SM01245">
    <property type="entry name" value="Jag_N"/>
    <property type="match status" value="1"/>
</dbReference>
<dbReference type="Pfam" id="PF01424">
    <property type="entry name" value="R3H"/>
    <property type="match status" value="1"/>
</dbReference>
<dbReference type="InterPro" id="IPR032782">
    <property type="entry name" value="KhpB_N"/>
</dbReference>
<dbReference type="NCBIfam" id="NF041568">
    <property type="entry name" value="Jag_EloR"/>
    <property type="match status" value="1"/>
</dbReference>
<dbReference type="Pfam" id="PF13083">
    <property type="entry name" value="KH_KhpA-B"/>
    <property type="match status" value="1"/>
</dbReference>
<evidence type="ECO:0000256" key="4">
    <source>
        <dbReference type="ARBA" id="ARBA00023186"/>
    </source>
</evidence>
<feature type="domain" description="R3H" evidence="8">
    <location>
        <begin position="195"/>
        <end position="261"/>
    </location>
</feature>
<comment type="subunit">
    <text evidence="6">Forms a complex with KhpA.</text>
</comment>
<dbReference type="GO" id="GO:0005737">
    <property type="term" value="C:cytoplasm"/>
    <property type="evidence" value="ECO:0007669"/>
    <property type="project" value="UniProtKB-SubCell"/>
</dbReference>
<dbReference type="SUPFAM" id="SSF82708">
    <property type="entry name" value="R3H domain"/>
    <property type="match status" value="1"/>
</dbReference>
<comment type="caution">
    <text evidence="6">Lacks conserved residue(s) required for the propagation of feature annotation.</text>
</comment>
<dbReference type="HAMAP" id="MF_00867">
    <property type="entry name" value="KhpB"/>
    <property type="match status" value="1"/>
</dbReference>
<protein>
    <recommendedName>
        <fullName evidence="6">RNA-binding protein KhpB</fullName>
    </recommendedName>
    <alternativeName>
        <fullName evidence="6">RNA-binding protein EloR</fullName>
    </alternativeName>
</protein>
<dbReference type="InterPro" id="IPR015946">
    <property type="entry name" value="KH_dom-like_a/b"/>
</dbReference>
<evidence type="ECO:0000256" key="2">
    <source>
        <dbReference type="ARBA" id="ARBA00022884"/>
    </source>
</evidence>
<evidence type="ECO:0000259" key="8">
    <source>
        <dbReference type="PROSITE" id="PS51061"/>
    </source>
</evidence>
<dbReference type="SMART" id="SM00393">
    <property type="entry name" value="R3H"/>
    <property type="match status" value="1"/>
</dbReference>
<comment type="subcellular location">
    <subcellularLocation>
        <location evidence="6">Cytoplasm</location>
    </subcellularLocation>
</comment>
<evidence type="ECO:0000256" key="3">
    <source>
        <dbReference type="ARBA" id="ARBA00022960"/>
    </source>
</evidence>
<dbReference type="PROSITE" id="PS51061">
    <property type="entry name" value="R3H"/>
    <property type="match status" value="1"/>
</dbReference>
<keyword evidence="3 6" id="KW-0133">Cell shape</keyword>
<name>A0A9D1Z2L2_9FIRM</name>
<dbReference type="InterPro" id="IPR038247">
    <property type="entry name" value="Jag_N_dom_sf"/>
</dbReference>
<dbReference type="GO" id="GO:0071555">
    <property type="term" value="P:cell wall organization"/>
    <property type="evidence" value="ECO:0007669"/>
    <property type="project" value="UniProtKB-KW"/>
</dbReference>
<comment type="similarity">
    <text evidence="6">Belongs to the KhpB RNA-binding protein family.</text>
</comment>
<sequence length="266" mass="29032">MLQYIETTGKNEEEAISAALRKLGLDRDEVSVEVLERAKSGFLGIGGSPAKVKVTYEVPDAPAPKVEKPKPQPKADAPKTESPKVPLGKGAEKTSVQEDKAVPKAAEPAPDGDRTEAITTFLNGLLAHMGVSATPKITVAEDGSYKVELMGEGLGALIGRRGETLDAIQQLTSYSVNRGQSKRVRIHVDAEGYRAKREESLERLARKVAGKVVKYRRNVTLEPMNAYERHVIHTALQDYPDVTTYSTGTEPNRRTIVAYSKGEHRD</sequence>
<keyword evidence="4 6" id="KW-0143">Chaperone</keyword>
<dbReference type="InterPro" id="IPR036867">
    <property type="entry name" value="R3H_dom_sf"/>
</dbReference>
<dbReference type="AlphaFoldDB" id="A0A9D1Z2L2"/>
<dbReference type="PANTHER" id="PTHR35800:SF1">
    <property type="entry name" value="RNA-BINDING PROTEIN KHPB"/>
    <property type="match status" value="1"/>
</dbReference>
<organism evidence="9 10">
    <name type="scientific">Candidatus Intestinimonas merdavium</name>
    <dbReference type="NCBI Taxonomy" id="2838622"/>
    <lineage>
        <taxon>Bacteria</taxon>
        <taxon>Bacillati</taxon>
        <taxon>Bacillota</taxon>
        <taxon>Clostridia</taxon>
        <taxon>Eubacteriales</taxon>
        <taxon>Intestinimonas</taxon>
    </lineage>
</organism>
<reference evidence="9" key="1">
    <citation type="journal article" date="2021" name="PeerJ">
        <title>Extensive microbial diversity within the chicken gut microbiome revealed by metagenomics and culture.</title>
        <authorList>
            <person name="Gilroy R."/>
            <person name="Ravi A."/>
            <person name="Getino M."/>
            <person name="Pursley I."/>
            <person name="Horton D.L."/>
            <person name="Alikhan N.F."/>
            <person name="Baker D."/>
            <person name="Gharbi K."/>
            <person name="Hall N."/>
            <person name="Watson M."/>
            <person name="Adriaenssens E.M."/>
            <person name="Foster-Nyarko E."/>
            <person name="Jarju S."/>
            <person name="Secka A."/>
            <person name="Antonio M."/>
            <person name="Oren A."/>
            <person name="Chaudhuri R.R."/>
            <person name="La Ragione R."/>
            <person name="Hildebrand F."/>
            <person name="Pallen M.J."/>
        </authorList>
    </citation>
    <scope>NUCLEOTIDE SEQUENCE</scope>
    <source>
        <strain evidence="9">CHK33-7979</strain>
    </source>
</reference>
<keyword evidence="5 6" id="KW-0961">Cell wall biogenesis/degradation</keyword>
<proteinExistence type="inferred from homology"/>
<dbReference type="InterPro" id="IPR039247">
    <property type="entry name" value="KhpB"/>
</dbReference>
<dbReference type="InterPro" id="IPR038008">
    <property type="entry name" value="Jag_KH"/>
</dbReference>
<dbReference type="InterPro" id="IPR034079">
    <property type="entry name" value="R3H_KhpB"/>
</dbReference>
<dbReference type="GO" id="GO:0008360">
    <property type="term" value="P:regulation of cell shape"/>
    <property type="evidence" value="ECO:0007669"/>
    <property type="project" value="UniProtKB-KW"/>
</dbReference>
<evidence type="ECO:0000256" key="1">
    <source>
        <dbReference type="ARBA" id="ARBA00022490"/>
    </source>
</evidence>
<comment type="domain">
    <text evidence="6">Has an N-terminal Jag-N domain and 2 RNA-binding domains (KH and R3H).</text>
</comment>
<evidence type="ECO:0000256" key="6">
    <source>
        <dbReference type="HAMAP-Rule" id="MF_00867"/>
    </source>
</evidence>
<dbReference type="PROSITE" id="PS50084">
    <property type="entry name" value="KH_TYPE_1"/>
    <property type="match status" value="1"/>
</dbReference>
<dbReference type="Gene3D" id="3.30.300.20">
    <property type="match status" value="1"/>
</dbReference>
<feature type="compositionally biased region" description="Basic and acidic residues" evidence="7">
    <location>
        <begin position="90"/>
        <end position="102"/>
    </location>
</feature>
<dbReference type="Proteomes" id="UP000886824">
    <property type="component" value="Unassembled WGS sequence"/>
</dbReference>
<evidence type="ECO:0000256" key="7">
    <source>
        <dbReference type="SAM" id="MobiDB-lite"/>
    </source>
</evidence>
<dbReference type="Gene3D" id="3.30.30.80">
    <property type="entry name" value="probable RNA-binding protein from clostridium symbiosum atcc 14940"/>
    <property type="match status" value="1"/>
</dbReference>
<gene>
    <name evidence="6" type="primary">khpB</name>
    <name evidence="6" type="synonym">eloR</name>
    <name evidence="9" type="ORF">H9826_00735</name>
</gene>
<keyword evidence="1 6" id="KW-0963">Cytoplasm</keyword>
<comment type="caution">
    <text evidence="9">The sequence shown here is derived from an EMBL/GenBank/DDBJ whole genome shotgun (WGS) entry which is preliminary data.</text>
</comment>
<evidence type="ECO:0000313" key="9">
    <source>
        <dbReference type="EMBL" id="HIY72485.1"/>
    </source>
</evidence>
<dbReference type="Gene3D" id="3.30.1370.50">
    <property type="entry name" value="R3H-like domain"/>
    <property type="match status" value="1"/>
</dbReference>